<dbReference type="InterPro" id="IPR011990">
    <property type="entry name" value="TPR-like_helical_dom_sf"/>
</dbReference>
<dbReference type="SMART" id="SM00220">
    <property type="entry name" value="S_TKc"/>
    <property type="match status" value="1"/>
</dbReference>
<feature type="coiled-coil region" evidence="8">
    <location>
        <begin position="893"/>
        <end position="944"/>
    </location>
</feature>
<dbReference type="InterPro" id="IPR008271">
    <property type="entry name" value="Ser/Thr_kinase_AS"/>
</dbReference>
<evidence type="ECO:0000256" key="1">
    <source>
        <dbReference type="ARBA" id="ARBA00012513"/>
    </source>
</evidence>
<keyword evidence="2 11" id="KW-0723">Serine/threonine-protein kinase</keyword>
<feature type="compositionally biased region" description="Low complexity" evidence="9">
    <location>
        <begin position="288"/>
        <end position="299"/>
    </location>
</feature>
<dbReference type="InterPro" id="IPR017441">
    <property type="entry name" value="Protein_kinase_ATP_BS"/>
</dbReference>
<dbReference type="PROSITE" id="PS00108">
    <property type="entry name" value="PROTEIN_KINASE_ST"/>
    <property type="match status" value="1"/>
</dbReference>
<dbReference type="InterPro" id="IPR011009">
    <property type="entry name" value="Kinase-like_dom_sf"/>
</dbReference>
<evidence type="ECO:0000256" key="2">
    <source>
        <dbReference type="ARBA" id="ARBA00022527"/>
    </source>
</evidence>
<evidence type="ECO:0000256" key="6">
    <source>
        <dbReference type="ARBA" id="ARBA00022840"/>
    </source>
</evidence>
<dbReference type="PANTHER" id="PTHR43289:SF6">
    <property type="entry name" value="SERINE_THREONINE-PROTEIN KINASE NEKL-3"/>
    <property type="match status" value="1"/>
</dbReference>
<dbReference type="CDD" id="cd14014">
    <property type="entry name" value="STKc_PknB_like"/>
    <property type="match status" value="1"/>
</dbReference>
<dbReference type="PROSITE" id="PS00107">
    <property type="entry name" value="PROTEIN_KINASE_ATP"/>
    <property type="match status" value="1"/>
</dbReference>
<dbReference type="GO" id="GO:0005524">
    <property type="term" value="F:ATP binding"/>
    <property type="evidence" value="ECO:0007669"/>
    <property type="project" value="UniProtKB-UniRule"/>
</dbReference>
<name>A0A1Y0IEI9_9GAMM</name>
<dbReference type="Pfam" id="PF00069">
    <property type="entry name" value="Pkinase"/>
    <property type="match status" value="1"/>
</dbReference>
<keyword evidence="6 7" id="KW-0067">ATP-binding</keyword>
<evidence type="ECO:0000256" key="4">
    <source>
        <dbReference type="ARBA" id="ARBA00022741"/>
    </source>
</evidence>
<evidence type="ECO:0000256" key="3">
    <source>
        <dbReference type="ARBA" id="ARBA00022679"/>
    </source>
</evidence>
<dbReference type="InterPro" id="IPR000719">
    <property type="entry name" value="Prot_kinase_dom"/>
</dbReference>
<sequence>MIGQGGMASVYLATQESFGRHVALKVMAQHLVQDESFAKRFLREAKMVARLSHQSIVPVFDVGAIGNYHYIAMEHLSGGDLKQKMRAGLSLFDSIDITKAIAAGLHYAGSKGLVHRDIKPENILFREDGSPVISDFGIARNMDSKTNMTMTGAVIGTPHYMSPEQAEGLEVDPRCDLYSLGIIVYEMLTGHVPFTGDSAVAIGIKHITEDPELLPQDVAGFQRFIDQALAKSPDDRFQSGEEFIRALEDIEFNLSDAGGSTVVMSATDVRKSSKGTTSAARRSRQTGRSRTSAARSVVYRRSRDEAKKREKRIRFLLGGSAALVFGVAVALWQADVFVPGPDIPELPERPVDPALERKYKALLTQADQAILEKRYFKPVNENAQYYLTTLLALSPQNAEGRKAISRLFSVYLEESKAALAVSNLEGAFEYLNQASQISFYINDQALLANYTEHHKNLVSLRQKALISKEKEKVIADLLVQAKAAFDDGALTAPSERNAYDLYQQVLLEDPDNQVAQAGIVQIAERFLAMAKDKVSEKEFGLAKVFVAAAVHVKSDLPAITEVQALVETKEEEEARRVLEAENDKVAEREQARLAREAELKRQREQINGWLSQAKAATEAGRFTKPADNSAIYYYEKVLAQEPANIAALQGKEKVGLSILQNANELIQRGKYEDAERLIVEAREVVSSNIEVSRTIRLLEEARGQAKLNAWLAAAEKAIRSNRLSSPEKNNALFYYDQVLAIDPNNIEAQRGRENVGMRYIELSKNAIDKKQFKEASRFLDVARNITRSEVEIATTERMLSDARVKYELDGLLSKGEQALSRGRLSRPEGDNALAYFTEALSIAPNNARAQKGLSAIADKYRVFINSAVKRNEFKKAQEYMESLKLVQADSPDIITLQSEIADKKAKYDNEQARLAKIRAEQQAREKALEEKRLAEARKKQAEQIAKLMSEAGSLEATGRNDSRNRRLAEIYATVLKSGANAKASSGLNNTSQYEADKARAALRSRNLNEAEKHISAIAKYHSNFADLDSLQRELAQAKSKGAQISQLLTEAQKLIDLRYETPGAFANNAEPRSRLSNAYRTIDEARRMDARNPQVDLTLKRLEEKYTVIISMLMREDKFDDAQSFINDTRGYNWSGDRAVDNLSQQLVILKEEAAKRSVPKALGGF</sequence>
<evidence type="ECO:0000313" key="11">
    <source>
        <dbReference type="EMBL" id="ARU58861.1"/>
    </source>
</evidence>
<dbReference type="FunFam" id="1.10.510.10:FF:000021">
    <property type="entry name" value="Serine/threonine protein kinase"/>
    <property type="match status" value="1"/>
</dbReference>
<dbReference type="AlphaFoldDB" id="A0A1Y0IEI9"/>
<dbReference type="SUPFAM" id="SSF56112">
    <property type="entry name" value="Protein kinase-like (PK-like)"/>
    <property type="match status" value="1"/>
</dbReference>
<dbReference type="GO" id="GO:0004674">
    <property type="term" value="F:protein serine/threonine kinase activity"/>
    <property type="evidence" value="ECO:0007669"/>
    <property type="project" value="UniProtKB-KW"/>
</dbReference>
<dbReference type="Gene3D" id="1.10.510.10">
    <property type="entry name" value="Transferase(Phosphotransferase) domain 1"/>
    <property type="match status" value="1"/>
</dbReference>
<evidence type="ECO:0000259" key="10">
    <source>
        <dbReference type="PROSITE" id="PS50011"/>
    </source>
</evidence>
<dbReference type="Gene3D" id="1.25.40.10">
    <property type="entry name" value="Tetratricopeptide repeat domain"/>
    <property type="match status" value="1"/>
</dbReference>
<proteinExistence type="predicted"/>
<keyword evidence="12" id="KW-1185">Reference proteome</keyword>
<dbReference type="EMBL" id="CP021425">
    <property type="protein sequence ID" value="ARU58861.1"/>
    <property type="molecule type" value="Genomic_DNA"/>
</dbReference>
<accession>A0A1Y0IEI9</accession>
<reference evidence="11 12" key="1">
    <citation type="submission" date="2017-05" db="EMBL/GenBank/DDBJ databases">
        <title>Genomic insights into alkan degradation activity of Oleiphilus messinensis.</title>
        <authorList>
            <person name="Kozyavkin S.A."/>
            <person name="Slesarev A.I."/>
            <person name="Golyshin P.N."/>
            <person name="Korzhenkov A."/>
            <person name="Golyshina O.N."/>
            <person name="Toshchakov S.V."/>
        </authorList>
    </citation>
    <scope>NUCLEOTIDE SEQUENCE [LARGE SCALE GENOMIC DNA]</scope>
    <source>
        <strain evidence="11 12">ME102</strain>
    </source>
</reference>
<dbReference type="EC" id="2.7.11.1" evidence="1"/>
<gene>
    <name evidence="11" type="ORF">OLMES_4873</name>
</gene>
<dbReference type="Proteomes" id="UP000196027">
    <property type="component" value="Chromosome"/>
</dbReference>
<keyword evidence="5 11" id="KW-0418">Kinase</keyword>
<evidence type="ECO:0000313" key="12">
    <source>
        <dbReference type="Proteomes" id="UP000196027"/>
    </source>
</evidence>
<organism evidence="11 12">
    <name type="scientific">Oleiphilus messinensis</name>
    <dbReference type="NCBI Taxonomy" id="141451"/>
    <lineage>
        <taxon>Bacteria</taxon>
        <taxon>Pseudomonadati</taxon>
        <taxon>Pseudomonadota</taxon>
        <taxon>Gammaproteobacteria</taxon>
        <taxon>Oceanospirillales</taxon>
        <taxon>Oleiphilaceae</taxon>
        <taxon>Oleiphilus</taxon>
    </lineage>
</organism>
<keyword evidence="4 7" id="KW-0547">Nucleotide-binding</keyword>
<evidence type="ECO:0000256" key="9">
    <source>
        <dbReference type="SAM" id="MobiDB-lite"/>
    </source>
</evidence>
<evidence type="ECO:0000256" key="8">
    <source>
        <dbReference type="SAM" id="Coils"/>
    </source>
</evidence>
<dbReference type="PROSITE" id="PS50011">
    <property type="entry name" value="PROTEIN_KINASE_DOM"/>
    <property type="match status" value="1"/>
</dbReference>
<protein>
    <recommendedName>
        <fullName evidence="1">non-specific serine/threonine protein kinase</fullName>
        <ecNumber evidence="1">2.7.11.1</ecNumber>
    </recommendedName>
</protein>
<feature type="binding site" evidence="7">
    <location>
        <position position="25"/>
    </location>
    <ligand>
        <name>ATP</name>
        <dbReference type="ChEBI" id="CHEBI:30616"/>
    </ligand>
</feature>
<feature type="region of interest" description="Disordered" evidence="9">
    <location>
        <begin position="268"/>
        <end position="303"/>
    </location>
</feature>
<dbReference type="PANTHER" id="PTHR43289">
    <property type="entry name" value="MITOGEN-ACTIVATED PROTEIN KINASE KINASE KINASE 20-RELATED"/>
    <property type="match status" value="1"/>
</dbReference>
<keyword evidence="8" id="KW-0175">Coiled coil</keyword>
<dbReference type="Gene3D" id="3.30.200.20">
    <property type="entry name" value="Phosphorylase Kinase, domain 1"/>
    <property type="match status" value="1"/>
</dbReference>
<keyword evidence="3" id="KW-0808">Transferase</keyword>
<evidence type="ECO:0000256" key="5">
    <source>
        <dbReference type="ARBA" id="ARBA00022777"/>
    </source>
</evidence>
<evidence type="ECO:0000256" key="7">
    <source>
        <dbReference type="PROSITE-ProRule" id="PRU10141"/>
    </source>
</evidence>
<dbReference type="SUPFAM" id="SSF48439">
    <property type="entry name" value="Protein prenylyltransferase"/>
    <property type="match status" value="1"/>
</dbReference>
<dbReference type="KEGG" id="ome:OLMES_4873"/>
<feature type="domain" description="Protein kinase" evidence="10">
    <location>
        <begin position="1"/>
        <end position="252"/>
    </location>
</feature>